<dbReference type="GeneID" id="106582388"/>
<dbReference type="RefSeq" id="XP_014020926.1">
    <property type="nucleotide sequence ID" value="XM_014165451.2"/>
</dbReference>
<feature type="domain" description="Ig-like" evidence="3">
    <location>
        <begin position="228"/>
        <end position="325"/>
    </location>
</feature>
<dbReference type="SUPFAM" id="SSF48726">
    <property type="entry name" value="Immunoglobulin"/>
    <property type="match status" value="3"/>
</dbReference>
<dbReference type="InterPro" id="IPR007110">
    <property type="entry name" value="Ig-like_dom"/>
</dbReference>
<dbReference type="OMA" id="CTILTIM"/>
<reference evidence="5" key="1">
    <citation type="submission" date="2025-08" db="UniProtKB">
        <authorList>
            <consortium name="RefSeq"/>
        </authorList>
    </citation>
    <scope>IDENTIFICATION</scope>
</reference>
<dbReference type="InterPro" id="IPR036179">
    <property type="entry name" value="Ig-like_dom_sf"/>
</dbReference>
<dbReference type="SMART" id="SM00409">
    <property type="entry name" value="IG"/>
    <property type="match status" value="2"/>
</dbReference>
<feature type="transmembrane region" description="Helical" evidence="1">
    <location>
        <begin position="438"/>
        <end position="459"/>
    </location>
</feature>
<feature type="domain" description="Ig-like" evidence="3">
    <location>
        <begin position="121"/>
        <end position="219"/>
    </location>
</feature>
<gene>
    <name evidence="5" type="primary">LOC106582388</name>
</gene>
<dbReference type="OrthoDB" id="9937043at2759"/>
<protein>
    <submittedName>
        <fullName evidence="5">Uncharacterized protein isoform X1</fullName>
    </submittedName>
</protein>
<sequence>MGKDRGSMSVTLLWILVWISAYGQGFSAEVLSKNIFFIAKPREKVTVPVSPVVLQGTEHQYQWIWTSHDGRHSNTTIANIISSTWESVSNTLGFSKGSGYGLSMWANFGNAGEFVFMQTKPASVIVMRFQVFAFKVTPNEWPSFRLGSDVSFSCELSSLPEGTTLQWEREGDPTSNTTLFYNNTAHVVIHSVDQSSKGRCYCTLRQNGTLLYGVYNTLNVQTSTFNMPVTLFRESSISSEVEMTCRSLSLYRKASWTKSTSPAEAPATLTSDDRLEIDRFSSPTFNCKDFPLRLSPVVFEDGGVFRCNFNNNLMSYVQLTTIQVSASREPPGGQSVVLKCEVSEVNGDPVTLAWLRMEGRTGVVVKQDILTESQPNWTLSVTLPSLHRDQLDWRCVVFREDMLRASVPLRLRGAGGRSGLPGLVLPSPLKDYTLQTSIIVASTALVVAGILIGAWLFYLKRKTTDPAVTSLPLIQKNDTVYGNITDPHADQESQGGQDGNEEVHYSEVAFGEPRLGDPNIRVTSGSNQVQEEGAVIYSTLNI</sequence>
<evidence type="ECO:0000259" key="3">
    <source>
        <dbReference type="PROSITE" id="PS50835"/>
    </source>
</evidence>
<dbReference type="InterPro" id="IPR003599">
    <property type="entry name" value="Ig_sub"/>
</dbReference>
<dbReference type="PROSITE" id="PS50835">
    <property type="entry name" value="IG_LIKE"/>
    <property type="match status" value="3"/>
</dbReference>
<feature type="domain" description="Ig-like" evidence="3">
    <location>
        <begin position="333"/>
        <end position="397"/>
    </location>
</feature>
<dbReference type="AlphaFoldDB" id="A0A1S3P075"/>
<keyword evidence="1" id="KW-1133">Transmembrane helix</keyword>
<keyword evidence="1" id="KW-0472">Membrane</keyword>
<feature type="chain" id="PRO_5010349892" evidence="2">
    <location>
        <begin position="28"/>
        <end position="542"/>
    </location>
</feature>
<accession>A0A1S3P075</accession>
<dbReference type="Gene3D" id="2.60.40.10">
    <property type="entry name" value="Immunoglobulins"/>
    <property type="match status" value="2"/>
</dbReference>
<evidence type="ECO:0000313" key="4">
    <source>
        <dbReference type="Proteomes" id="UP001652741"/>
    </source>
</evidence>
<keyword evidence="4" id="KW-1185">Reference proteome</keyword>
<keyword evidence="1" id="KW-0812">Transmembrane</keyword>
<dbReference type="InterPro" id="IPR013783">
    <property type="entry name" value="Ig-like_fold"/>
</dbReference>
<dbReference type="Proteomes" id="UP001652741">
    <property type="component" value="Chromosome ssa21"/>
</dbReference>
<keyword evidence="2" id="KW-0732">Signal</keyword>
<feature type="signal peptide" evidence="2">
    <location>
        <begin position="1"/>
        <end position="27"/>
    </location>
</feature>
<name>A0A1S3P075_SALSA</name>
<evidence type="ECO:0000256" key="2">
    <source>
        <dbReference type="SAM" id="SignalP"/>
    </source>
</evidence>
<evidence type="ECO:0000256" key="1">
    <source>
        <dbReference type="SAM" id="Phobius"/>
    </source>
</evidence>
<organism evidence="4 5">
    <name type="scientific">Salmo salar</name>
    <name type="common">Atlantic salmon</name>
    <dbReference type="NCBI Taxonomy" id="8030"/>
    <lineage>
        <taxon>Eukaryota</taxon>
        <taxon>Metazoa</taxon>
        <taxon>Chordata</taxon>
        <taxon>Craniata</taxon>
        <taxon>Vertebrata</taxon>
        <taxon>Euteleostomi</taxon>
        <taxon>Actinopterygii</taxon>
        <taxon>Neopterygii</taxon>
        <taxon>Teleostei</taxon>
        <taxon>Protacanthopterygii</taxon>
        <taxon>Salmoniformes</taxon>
        <taxon>Salmonidae</taxon>
        <taxon>Salmoninae</taxon>
        <taxon>Salmo</taxon>
    </lineage>
</organism>
<proteinExistence type="predicted"/>
<dbReference type="KEGG" id="sasa:106582388"/>
<evidence type="ECO:0000313" key="5">
    <source>
        <dbReference type="RefSeq" id="XP_014020926.1"/>
    </source>
</evidence>